<keyword evidence="1" id="KW-0238">DNA-binding</keyword>
<protein>
    <recommendedName>
        <fullName evidence="2">HTH merR-type domain-containing protein</fullName>
    </recommendedName>
</protein>
<evidence type="ECO:0000259" key="2">
    <source>
        <dbReference type="PROSITE" id="PS50937"/>
    </source>
</evidence>
<dbReference type="InterPro" id="IPR012925">
    <property type="entry name" value="TipAS_dom"/>
</dbReference>
<dbReference type="PROSITE" id="PS00552">
    <property type="entry name" value="HTH_MERR_1"/>
    <property type="match status" value="1"/>
</dbReference>
<dbReference type="InterPro" id="IPR047057">
    <property type="entry name" value="MerR_fam"/>
</dbReference>
<organism evidence="3 4">
    <name type="scientific">Variovorax paradoxus</name>
    <dbReference type="NCBI Taxonomy" id="34073"/>
    <lineage>
        <taxon>Bacteria</taxon>
        <taxon>Pseudomonadati</taxon>
        <taxon>Pseudomonadota</taxon>
        <taxon>Betaproteobacteria</taxon>
        <taxon>Burkholderiales</taxon>
        <taxon>Comamonadaceae</taxon>
        <taxon>Variovorax</taxon>
    </lineage>
</organism>
<name>A0A0D0N2Z2_VARPD</name>
<dbReference type="SMART" id="SM00422">
    <property type="entry name" value="HTH_MERR"/>
    <property type="match status" value="1"/>
</dbReference>
<dbReference type="Gene3D" id="1.10.1660.10">
    <property type="match status" value="1"/>
</dbReference>
<evidence type="ECO:0000313" key="3">
    <source>
        <dbReference type="EMBL" id="KIQ35770.1"/>
    </source>
</evidence>
<dbReference type="Proteomes" id="UP000032067">
    <property type="component" value="Unassembled WGS sequence"/>
</dbReference>
<evidence type="ECO:0000313" key="4">
    <source>
        <dbReference type="Proteomes" id="UP000032067"/>
    </source>
</evidence>
<dbReference type="EMBL" id="JXQQ01000008">
    <property type="protein sequence ID" value="KIQ35770.1"/>
    <property type="molecule type" value="Genomic_DNA"/>
</dbReference>
<dbReference type="PANTHER" id="PTHR30204">
    <property type="entry name" value="REDOX-CYCLING DRUG-SENSING TRANSCRIPTIONAL ACTIVATOR SOXR"/>
    <property type="match status" value="1"/>
</dbReference>
<dbReference type="AlphaFoldDB" id="A0A0D0N2Z2"/>
<dbReference type="PRINTS" id="PR00040">
    <property type="entry name" value="HTHMERR"/>
</dbReference>
<dbReference type="SUPFAM" id="SSF46955">
    <property type="entry name" value="Putative DNA-binding domain"/>
    <property type="match status" value="1"/>
</dbReference>
<dbReference type="RefSeq" id="WP_042577322.1">
    <property type="nucleotide sequence ID" value="NZ_JXQQ01000008.1"/>
</dbReference>
<accession>A0A0D0N2Z2</accession>
<proteinExistence type="predicted"/>
<dbReference type="PROSITE" id="PS50937">
    <property type="entry name" value="HTH_MERR_2"/>
    <property type="match status" value="1"/>
</dbReference>
<sequence>MLLKVGELARHTGLTVRTLHHYDAIGLLAPSARSDAGYRLYNAADVGRLHAIQALRLLGLPLAEIGGLLGAESGALPTIIQRQIASLDQQIAEASVLRERLALLEERLAEGAQPDMKDWLVTLEQMTAYGRYFSPAEIKSVMANWSAVAGQWPPLIAEVAALMARGVPSDALEVQPLAFRWMNLMGQWMDGNYDLITRWGEMYRREPVARRDEGPSAELIDYIGEAIGLRMAALLRHLDTEDLARLGKPPEDEWRRLGEELAALQARGLPPQDDAVQAIALAWVRLFDAFTDHDPALAARLMKAMATEPVLQAAAVVNPAVRDYLLQAIAVLRQKSPAPGPATP</sequence>
<dbReference type="OrthoDB" id="9808480at2"/>
<dbReference type="GO" id="GO:0003700">
    <property type="term" value="F:DNA-binding transcription factor activity"/>
    <property type="evidence" value="ECO:0007669"/>
    <property type="project" value="InterPro"/>
</dbReference>
<dbReference type="GO" id="GO:0003677">
    <property type="term" value="F:DNA binding"/>
    <property type="evidence" value="ECO:0007669"/>
    <property type="project" value="UniProtKB-KW"/>
</dbReference>
<dbReference type="PANTHER" id="PTHR30204:SF90">
    <property type="entry name" value="HTH-TYPE TRANSCRIPTIONAL ACTIVATOR MTA"/>
    <property type="match status" value="1"/>
</dbReference>
<dbReference type="InterPro" id="IPR000551">
    <property type="entry name" value="MerR-type_HTH_dom"/>
</dbReference>
<dbReference type="Pfam" id="PF07739">
    <property type="entry name" value="TipAS"/>
    <property type="match status" value="1"/>
</dbReference>
<dbReference type="Pfam" id="PF13411">
    <property type="entry name" value="MerR_1"/>
    <property type="match status" value="1"/>
</dbReference>
<reference evidence="3 4" key="1">
    <citation type="submission" date="2014-12" db="EMBL/GenBank/DDBJ databases">
        <title>16Stimator: statistical estimation of ribosomal gene copy numbers from draft genome assemblies.</title>
        <authorList>
            <person name="Perisin M.A."/>
            <person name="Vetter M."/>
            <person name="Gilbert J.A."/>
            <person name="Bergelson J."/>
        </authorList>
    </citation>
    <scope>NUCLEOTIDE SEQUENCE [LARGE SCALE GENOMIC DNA]</scope>
    <source>
        <strain evidence="3 4">MEDvA23</strain>
    </source>
</reference>
<feature type="domain" description="HTH merR-type" evidence="2">
    <location>
        <begin position="2"/>
        <end position="71"/>
    </location>
</feature>
<gene>
    <name evidence="3" type="ORF">RT97_03090</name>
</gene>
<evidence type="ECO:0000256" key="1">
    <source>
        <dbReference type="ARBA" id="ARBA00023125"/>
    </source>
</evidence>
<comment type="caution">
    <text evidence="3">The sequence shown here is derived from an EMBL/GenBank/DDBJ whole genome shotgun (WGS) entry which is preliminary data.</text>
</comment>
<dbReference type="InterPro" id="IPR009061">
    <property type="entry name" value="DNA-bd_dom_put_sf"/>
</dbReference>